<protein>
    <submittedName>
        <fullName evidence="1">Uncharacterized protein</fullName>
    </submittedName>
</protein>
<evidence type="ECO:0000313" key="1">
    <source>
        <dbReference type="EMBL" id="KAI3361440.1"/>
    </source>
</evidence>
<gene>
    <name evidence="1" type="ORF">L3Q82_013604</name>
</gene>
<reference evidence="1" key="1">
    <citation type="submission" date="2022-04" db="EMBL/GenBank/DDBJ databases">
        <title>Jade perch genome.</title>
        <authorList>
            <person name="Chao B."/>
        </authorList>
    </citation>
    <scope>NUCLEOTIDE SEQUENCE</scope>
    <source>
        <strain evidence="1">CB-2022</strain>
    </source>
</reference>
<sequence length="99" mass="10962">MSFLSQGVAGRSLRDMGEVFQACMSHREEAQGKTQDTLRDYVSRLAWERMASGVPPEELEEVSEFAQGEYKSSGFDLNVMPVWSNNITGNGVVVSIVDD</sequence>
<accession>A0ACB8W196</accession>
<evidence type="ECO:0000313" key="2">
    <source>
        <dbReference type="Proteomes" id="UP000831701"/>
    </source>
</evidence>
<name>A0ACB8W196_9TELE</name>
<comment type="caution">
    <text evidence="1">The sequence shown here is derived from an EMBL/GenBank/DDBJ whole genome shotgun (WGS) entry which is preliminary data.</text>
</comment>
<feature type="non-terminal residue" evidence="1">
    <location>
        <position position="99"/>
    </location>
</feature>
<dbReference type="EMBL" id="CM041546">
    <property type="protein sequence ID" value="KAI3361440.1"/>
    <property type="molecule type" value="Genomic_DNA"/>
</dbReference>
<dbReference type="Proteomes" id="UP000831701">
    <property type="component" value="Chromosome 16"/>
</dbReference>
<organism evidence="1 2">
    <name type="scientific">Scortum barcoo</name>
    <name type="common">barcoo grunter</name>
    <dbReference type="NCBI Taxonomy" id="214431"/>
    <lineage>
        <taxon>Eukaryota</taxon>
        <taxon>Metazoa</taxon>
        <taxon>Chordata</taxon>
        <taxon>Craniata</taxon>
        <taxon>Vertebrata</taxon>
        <taxon>Euteleostomi</taxon>
        <taxon>Actinopterygii</taxon>
        <taxon>Neopterygii</taxon>
        <taxon>Teleostei</taxon>
        <taxon>Neoteleostei</taxon>
        <taxon>Acanthomorphata</taxon>
        <taxon>Eupercaria</taxon>
        <taxon>Centrarchiformes</taxon>
        <taxon>Terapontoidei</taxon>
        <taxon>Terapontidae</taxon>
        <taxon>Scortum</taxon>
    </lineage>
</organism>
<keyword evidence="2" id="KW-1185">Reference proteome</keyword>
<proteinExistence type="predicted"/>